<proteinExistence type="predicted"/>
<feature type="compositionally biased region" description="Polar residues" evidence="1">
    <location>
        <begin position="303"/>
        <end position="313"/>
    </location>
</feature>
<feature type="signal peptide" evidence="3">
    <location>
        <begin position="1"/>
        <end position="19"/>
    </location>
</feature>
<feature type="compositionally biased region" description="Polar residues" evidence="1">
    <location>
        <begin position="352"/>
        <end position="364"/>
    </location>
</feature>
<feature type="transmembrane region" description="Helical" evidence="2">
    <location>
        <begin position="269"/>
        <end position="295"/>
    </location>
</feature>
<evidence type="ECO:0000313" key="4">
    <source>
        <dbReference type="EMBL" id="KAK5092872.1"/>
    </source>
</evidence>
<dbReference type="SUPFAM" id="SSF50044">
    <property type="entry name" value="SH3-domain"/>
    <property type="match status" value="1"/>
</dbReference>
<dbReference type="Proteomes" id="UP001345013">
    <property type="component" value="Unassembled WGS sequence"/>
</dbReference>
<gene>
    <name evidence="4" type="ORF">LTR24_004786</name>
</gene>
<evidence type="ECO:0000256" key="2">
    <source>
        <dbReference type="SAM" id="Phobius"/>
    </source>
</evidence>
<reference evidence="4 5" key="1">
    <citation type="submission" date="2023-08" db="EMBL/GenBank/DDBJ databases">
        <title>Black Yeasts Isolated from many extreme environments.</title>
        <authorList>
            <person name="Coleine C."/>
            <person name="Stajich J.E."/>
            <person name="Selbmann L."/>
        </authorList>
    </citation>
    <scope>NUCLEOTIDE SEQUENCE [LARGE SCALE GENOMIC DNA]</scope>
    <source>
        <strain evidence="4 5">CCFEE 5885</strain>
    </source>
</reference>
<organism evidence="4 5">
    <name type="scientific">Lithohypha guttulata</name>
    <dbReference type="NCBI Taxonomy" id="1690604"/>
    <lineage>
        <taxon>Eukaryota</taxon>
        <taxon>Fungi</taxon>
        <taxon>Dikarya</taxon>
        <taxon>Ascomycota</taxon>
        <taxon>Pezizomycotina</taxon>
        <taxon>Eurotiomycetes</taxon>
        <taxon>Chaetothyriomycetidae</taxon>
        <taxon>Chaetothyriales</taxon>
        <taxon>Trichomeriaceae</taxon>
        <taxon>Lithohypha</taxon>
    </lineage>
</organism>
<feature type="region of interest" description="Disordered" evidence="1">
    <location>
        <begin position="350"/>
        <end position="410"/>
    </location>
</feature>
<feature type="region of interest" description="Disordered" evidence="1">
    <location>
        <begin position="303"/>
        <end position="335"/>
    </location>
</feature>
<feature type="region of interest" description="Disordered" evidence="1">
    <location>
        <begin position="479"/>
        <end position="507"/>
    </location>
</feature>
<feature type="compositionally biased region" description="Polar residues" evidence="1">
    <location>
        <begin position="390"/>
        <end position="402"/>
    </location>
</feature>
<keyword evidence="2" id="KW-0812">Transmembrane</keyword>
<protein>
    <recommendedName>
        <fullName evidence="6">SH3 domain-containing protein</fullName>
    </recommendedName>
</protein>
<dbReference type="InterPro" id="IPR036028">
    <property type="entry name" value="SH3-like_dom_sf"/>
</dbReference>
<name>A0ABR0KB12_9EURO</name>
<evidence type="ECO:0008006" key="6">
    <source>
        <dbReference type="Google" id="ProtNLM"/>
    </source>
</evidence>
<comment type="caution">
    <text evidence="4">The sequence shown here is derived from an EMBL/GenBank/DDBJ whole genome shotgun (WGS) entry which is preliminary data.</text>
</comment>
<keyword evidence="2" id="KW-0472">Membrane</keyword>
<dbReference type="Gene3D" id="2.30.30.40">
    <property type="entry name" value="SH3 Domains"/>
    <property type="match status" value="1"/>
</dbReference>
<keyword evidence="3" id="KW-0732">Signal</keyword>
<accession>A0ABR0KB12</accession>
<sequence>MRRTALVAASAALITGIYGQNCISLAGSTTCPAFDAASISTDSYLVGLYPFLQYVSNLEDFDQQLSTYVSQDYVQSKYVNLFGCTNINLSNTTDYYARYTTSFICNGIIQNSRQTCDLSDEAAQPLCADSCAELARSEETIISSTQLCSPRSANYAAQLRADFTNCALPADSLGGQCIEGAENESNDCGFSNNLIGLCNYCRSSTENATDSCCFTSNAEGRCQDVTLPVFSSIADVFTSTASPTSSPSSSASAGAGASSGGRQGLSGGAIAGIVIGSLVGFLLLLGLIILACILIRKRKQRQSQGTFLNQPSPQRKGMTAGSYHPPPSSSQQGYEVLPGGRVARMAALSGDESGNQGDYTSTSDPYGDSPGSGEKAAGIVGGIKTDRSPGTDTNNDSSNEYSSPEGVASGQSEQLPFFKDYYSNDDIHPGDKVSVLWAYQPRAGDEFELERGDMLKVVGIWDDGWATGVRIGDRAEDYEGKRKLQRDSGVSNGSHARDESPPPPGEIKAFPLVCVCLPEAWKKTVEGDSSTEGSGPPAF</sequence>
<evidence type="ECO:0000256" key="1">
    <source>
        <dbReference type="SAM" id="MobiDB-lite"/>
    </source>
</evidence>
<evidence type="ECO:0000313" key="5">
    <source>
        <dbReference type="Proteomes" id="UP001345013"/>
    </source>
</evidence>
<keyword evidence="5" id="KW-1185">Reference proteome</keyword>
<evidence type="ECO:0000256" key="3">
    <source>
        <dbReference type="SAM" id="SignalP"/>
    </source>
</evidence>
<dbReference type="EMBL" id="JAVRRG010000051">
    <property type="protein sequence ID" value="KAK5092872.1"/>
    <property type="molecule type" value="Genomic_DNA"/>
</dbReference>
<keyword evidence="2" id="KW-1133">Transmembrane helix</keyword>
<feature type="chain" id="PRO_5045908776" description="SH3 domain-containing protein" evidence="3">
    <location>
        <begin position="20"/>
        <end position="539"/>
    </location>
</feature>